<dbReference type="Gene3D" id="2.40.160.10">
    <property type="entry name" value="Porin"/>
    <property type="match status" value="2"/>
</dbReference>
<keyword evidence="9" id="KW-0472">Membrane</keyword>
<dbReference type="GO" id="GO:0005741">
    <property type="term" value="C:mitochondrial outer membrane"/>
    <property type="evidence" value="ECO:0007669"/>
    <property type="project" value="UniProtKB-SubCell"/>
</dbReference>
<comment type="similarity">
    <text evidence="2">Belongs to the Tom40 family.</text>
</comment>
<dbReference type="KEGG" id="nlo:107224494"/>
<gene>
    <name evidence="11" type="primary">LOC107224494</name>
</gene>
<protein>
    <submittedName>
        <fullName evidence="11">Mitochondrial import receptor subunit TOM40 homolog 2-like</fullName>
    </submittedName>
</protein>
<evidence type="ECO:0000313" key="11">
    <source>
        <dbReference type="RefSeq" id="XP_015520048.2"/>
    </source>
</evidence>
<name>A0A6J0C0T5_NEOLC</name>
<organism evidence="11">
    <name type="scientific">Neodiprion lecontei</name>
    <name type="common">Redheaded pine sawfly</name>
    <dbReference type="NCBI Taxonomy" id="441921"/>
    <lineage>
        <taxon>Eukaryota</taxon>
        <taxon>Metazoa</taxon>
        <taxon>Ecdysozoa</taxon>
        <taxon>Arthropoda</taxon>
        <taxon>Hexapoda</taxon>
        <taxon>Insecta</taxon>
        <taxon>Pterygota</taxon>
        <taxon>Neoptera</taxon>
        <taxon>Endopterygota</taxon>
        <taxon>Hymenoptera</taxon>
        <taxon>Tenthredinoidea</taxon>
        <taxon>Diprionidae</taxon>
        <taxon>Diprioninae</taxon>
        <taxon>Neodiprion</taxon>
    </lineage>
</organism>
<dbReference type="GO" id="GO:0008320">
    <property type="term" value="F:protein transmembrane transporter activity"/>
    <property type="evidence" value="ECO:0007669"/>
    <property type="project" value="InterPro"/>
</dbReference>
<dbReference type="Pfam" id="PF01459">
    <property type="entry name" value="Porin_3"/>
    <property type="match status" value="1"/>
</dbReference>
<evidence type="ECO:0000256" key="3">
    <source>
        <dbReference type="ARBA" id="ARBA00022448"/>
    </source>
</evidence>
<dbReference type="InterPro" id="IPR027246">
    <property type="entry name" value="Porin_Euk/Tom40"/>
</dbReference>
<evidence type="ECO:0000256" key="9">
    <source>
        <dbReference type="ARBA" id="ARBA00023136"/>
    </source>
</evidence>
<evidence type="ECO:0000256" key="4">
    <source>
        <dbReference type="ARBA" id="ARBA00022452"/>
    </source>
</evidence>
<dbReference type="GeneID" id="107224494"/>
<keyword evidence="8" id="KW-0496">Mitochondrion</keyword>
<evidence type="ECO:0000256" key="7">
    <source>
        <dbReference type="ARBA" id="ARBA00022927"/>
    </source>
</evidence>
<dbReference type="AlphaFoldDB" id="A0A6J0C0T5"/>
<evidence type="ECO:0000313" key="10">
    <source>
        <dbReference type="Proteomes" id="UP000829291"/>
    </source>
</evidence>
<dbReference type="Proteomes" id="UP000829291">
    <property type="component" value="Chromosome 3"/>
</dbReference>
<keyword evidence="4" id="KW-1134">Transmembrane beta strand</keyword>
<keyword evidence="10" id="KW-1185">Reference proteome</keyword>
<evidence type="ECO:0000256" key="6">
    <source>
        <dbReference type="ARBA" id="ARBA00022787"/>
    </source>
</evidence>
<reference evidence="11" key="1">
    <citation type="submission" date="2025-08" db="UniProtKB">
        <authorList>
            <consortium name="RefSeq"/>
        </authorList>
    </citation>
    <scope>IDENTIFICATION</scope>
    <source>
        <tissue evidence="11">Thorax and Abdomen</tissue>
    </source>
</reference>
<evidence type="ECO:0000256" key="2">
    <source>
        <dbReference type="ARBA" id="ARBA00010510"/>
    </source>
</evidence>
<dbReference type="RefSeq" id="XP_015520048.2">
    <property type="nucleotide sequence ID" value="XM_015664562.2"/>
</dbReference>
<keyword evidence="5" id="KW-0812">Transmembrane</keyword>
<dbReference type="InterPro" id="IPR037930">
    <property type="entry name" value="Tom40"/>
</dbReference>
<dbReference type="CDD" id="cd07305">
    <property type="entry name" value="Porin3_Tom40"/>
    <property type="match status" value="1"/>
</dbReference>
<keyword evidence="7" id="KW-0653">Protein transport</keyword>
<evidence type="ECO:0000256" key="5">
    <source>
        <dbReference type="ARBA" id="ARBA00022692"/>
    </source>
</evidence>
<evidence type="ECO:0000256" key="1">
    <source>
        <dbReference type="ARBA" id="ARBA00004374"/>
    </source>
</evidence>
<comment type="subcellular location">
    <subcellularLocation>
        <location evidence="1">Mitochondrion outer membrane</location>
        <topology evidence="1">Multi-pass membrane protein</topology>
    </subcellularLocation>
</comment>
<dbReference type="OrthoDB" id="19656at2759"/>
<dbReference type="InParanoid" id="A0A6J0C0T5"/>
<keyword evidence="6" id="KW-1000">Mitochondrion outer membrane</keyword>
<sequence length="335" mass="36633">MGLVYATANKPRETTVLETDESPSPCVPCSRHHEPEVPCIPCVSDPRPGNPGTLQEIHKKVKDLYPRNFEGAKLLVKKTLSSHFDVAHTITLSSVTPSGYKFGASYIGTKRIGETEKYPVAIGDIMPNGNMTADFVHTIGCRVRAKIAAQIADNKYRACSSTLEYRSDDFTVSLTLANPHFAKQHGTLVLHYLQSITSRIALGAEVACHRGLGIPGGQQTIMSAAFRYSTGYTTLSATLGEAGLHVCYHRKNSQQLQMGVEMELNMRTHESIATVLYQFDLPQADLIFRASVNSETTVAAVLEKRLFPIPASLVMSGMLNHTKQQFRVGLGLNIG</sequence>
<accession>A0A6J0C0T5</accession>
<dbReference type="PANTHER" id="PTHR10802">
    <property type="entry name" value="MITOCHONDRIAL IMPORT RECEPTOR SUBUNIT TOM40"/>
    <property type="match status" value="1"/>
</dbReference>
<keyword evidence="3" id="KW-0813">Transport</keyword>
<dbReference type="GO" id="GO:0030150">
    <property type="term" value="P:protein import into mitochondrial matrix"/>
    <property type="evidence" value="ECO:0007669"/>
    <property type="project" value="InterPro"/>
</dbReference>
<evidence type="ECO:0000256" key="8">
    <source>
        <dbReference type="ARBA" id="ARBA00023128"/>
    </source>
</evidence>
<proteinExistence type="inferred from homology"/>
<dbReference type="InterPro" id="IPR023614">
    <property type="entry name" value="Porin_dom_sf"/>
</dbReference>